<gene>
    <name evidence="1" type="primary">CXorf65</name>
</gene>
<dbReference type="PANTHER" id="PTHR33887">
    <property type="entry name" value="PB1 DOMAIN-CONTAINING PROTEIN"/>
    <property type="match status" value="1"/>
</dbReference>
<dbReference type="AlphaFoldDB" id="A0A8V0YZN8"/>
<reference evidence="1" key="3">
    <citation type="submission" date="2025-09" db="UniProtKB">
        <authorList>
            <consortium name="Ensembl"/>
        </authorList>
    </citation>
    <scope>IDENTIFICATION</scope>
    <source>
        <strain evidence="1">broiler</strain>
    </source>
</reference>
<evidence type="ECO:0000313" key="1">
    <source>
        <dbReference type="Ensembl" id="ENSGALP00010026471.1"/>
    </source>
</evidence>
<protein>
    <submittedName>
        <fullName evidence="1">Chromosome X open reading frame 65</fullName>
    </submittedName>
</protein>
<dbReference type="Proteomes" id="UP000000539">
    <property type="component" value="Chromosome 4"/>
</dbReference>
<proteinExistence type="predicted"/>
<organism evidence="1 2">
    <name type="scientific">Gallus gallus</name>
    <name type="common">Chicken</name>
    <dbReference type="NCBI Taxonomy" id="9031"/>
    <lineage>
        <taxon>Eukaryota</taxon>
        <taxon>Metazoa</taxon>
        <taxon>Chordata</taxon>
        <taxon>Craniata</taxon>
        <taxon>Vertebrata</taxon>
        <taxon>Euteleostomi</taxon>
        <taxon>Archelosauria</taxon>
        <taxon>Archosauria</taxon>
        <taxon>Dinosauria</taxon>
        <taxon>Saurischia</taxon>
        <taxon>Theropoda</taxon>
        <taxon>Coelurosauria</taxon>
        <taxon>Aves</taxon>
        <taxon>Neognathae</taxon>
        <taxon>Galloanserae</taxon>
        <taxon>Galliformes</taxon>
        <taxon>Phasianidae</taxon>
        <taxon>Phasianinae</taxon>
        <taxon>Gallus</taxon>
    </lineage>
</organism>
<dbReference type="PANTHER" id="PTHR33887:SF4">
    <property type="entry name" value="AB2-183"/>
    <property type="match status" value="1"/>
</dbReference>
<reference evidence="1" key="2">
    <citation type="submission" date="2025-08" db="UniProtKB">
        <authorList>
            <consortium name="Ensembl"/>
        </authorList>
    </citation>
    <scope>IDENTIFICATION</scope>
    <source>
        <strain evidence="1">broiler</strain>
    </source>
</reference>
<accession>A0A8V0YZN8</accession>
<dbReference type="GO" id="GO:0000978">
    <property type="term" value="F:RNA polymerase II cis-regulatory region sequence-specific DNA binding"/>
    <property type="evidence" value="ECO:0007669"/>
    <property type="project" value="Ensembl"/>
</dbReference>
<dbReference type="InterPro" id="IPR039471">
    <property type="entry name" value="CXorf65-like"/>
</dbReference>
<dbReference type="Ensembl" id="ENSGALT00010044478.1">
    <property type="protein sequence ID" value="ENSGALP00010026471.1"/>
    <property type="gene ID" value="ENSGALG00010018412.1"/>
</dbReference>
<name>A0A8V0YZN8_CHICK</name>
<dbReference type="GO" id="GO:0006366">
    <property type="term" value="P:transcription by RNA polymerase II"/>
    <property type="evidence" value="ECO:0007669"/>
    <property type="project" value="Ensembl"/>
</dbReference>
<dbReference type="OrthoDB" id="2109241at2759"/>
<dbReference type="GeneTree" id="ENSGT00510000049291"/>
<evidence type="ECO:0000313" key="2">
    <source>
        <dbReference type="Proteomes" id="UP000000539"/>
    </source>
</evidence>
<dbReference type="Pfam" id="PF15874">
    <property type="entry name" value="Il2rg"/>
    <property type="match status" value="1"/>
</dbReference>
<keyword evidence="2" id="KW-1185">Reference proteome</keyword>
<reference evidence="1" key="1">
    <citation type="submission" date="2020-11" db="EMBL/GenBank/DDBJ databases">
        <title>Gallus gallus (Chicken) genome, bGalGal1, GRCg7b, maternal haplotype autosomes + Z &amp; W.</title>
        <authorList>
            <person name="Warren W."/>
            <person name="Formenti G."/>
            <person name="Fedrigo O."/>
            <person name="Haase B."/>
            <person name="Mountcastle J."/>
            <person name="Balacco J."/>
            <person name="Tracey A."/>
            <person name="Schneider V."/>
            <person name="Okimoto R."/>
            <person name="Cheng H."/>
            <person name="Hawken R."/>
            <person name="Howe K."/>
            <person name="Jarvis E.D."/>
        </authorList>
    </citation>
    <scope>NUCLEOTIDE SEQUENCE [LARGE SCALE GENOMIC DNA]</scope>
    <source>
        <strain evidence="1">Broiler</strain>
    </source>
</reference>
<sequence>MFIYITHSDNQSFLANTNCPVLLLLSHLRSKVGVPPKAIDVCDKLGNPKMLFQVKTMQDRASDFLLARSTYYVCRVEFGAPGTCRVPRSPWSFVPLLKNPSVALTGGCGMGMRGVGVPARGCCRAPSPISGAEALRLCGQHPHRKLLRSLKTPEGKKGPGTETLPAAARTQGVVWGGRWDRMALGNTPGTGTPPAMGPV</sequence>